<dbReference type="PANTHER" id="PTHR12069">
    <property type="entry name" value="DNA-DIRECTED RNA POLYMERASES III 80 KDA POLYPEPTIDE RNA POLYMERASE III SUBUNIT 5"/>
    <property type="match status" value="1"/>
</dbReference>
<dbReference type="InParanoid" id="A0A1E1JT38"/>
<dbReference type="PANTHER" id="PTHR12069:SF0">
    <property type="entry name" value="DNA-DIRECTED RNA POLYMERASE III SUBUNIT RPC5"/>
    <property type="match status" value="1"/>
</dbReference>
<feature type="compositionally biased region" description="Acidic residues" evidence="1">
    <location>
        <begin position="365"/>
        <end position="377"/>
    </location>
</feature>
<dbReference type="STRING" id="914237.A0A1E1JT38"/>
<organism evidence="2 3">
    <name type="scientific">Rhynchosporium graminicola</name>
    <dbReference type="NCBI Taxonomy" id="2792576"/>
    <lineage>
        <taxon>Eukaryota</taxon>
        <taxon>Fungi</taxon>
        <taxon>Dikarya</taxon>
        <taxon>Ascomycota</taxon>
        <taxon>Pezizomycotina</taxon>
        <taxon>Leotiomycetes</taxon>
        <taxon>Helotiales</taxon>
        <taxon>Ploettnerulaceae</taxon>
        <taxon>Rhynchosporium</taxon>
    </lineage>
</organism>
<dbReference type="GO" id="GO:0042797">
    <property type="term" value="P:tRNA transcription by RNA polymerase III"/>
    <property type="evidence" value="ECO:0007669"/>
    <property type="project" value="TreeGrafter"/>
</dbReference>
<protein>
    <submittedName>
        <fullName evidence="2">Related to RPC37 Pol III transcription</fullName>
    </submittedName>
</protein>
<dbReference type="EMBL" id="FJUW01000002">
    <property type="protein sequence ID" value="CZS88862.1"/>
    <property type="molecule type" value="Genomic_DNA"/>
</dbReference>
<evidence type="ECO:0000313" key="3">
    <source>
        <dbReference type="Proteomes" id="UP000178129"/>
    </source>
</evidence>
<gene>
    <name evidence="2" type="ORF">RCO7_04541</name>
</gene>
<feature type="compositionally biased region" description="Basic and acidic residues" evidence="1">
    <location>
        <begin position="206"/>
        <end position="218"/>
    </location>
</feature>
<evidence type="ECO:0000256" key="1">
    <source>
        <dbReference type="SAM" id="MobiDB-lite"/>
    </source>
</evidence>
<reference evidence="3" key="1">
    <citation type="submission" date="2016-03" db="EMBL/GenBank/DDBJ databases">
        <authorList>
            <person name="Ploux O."/>
        </authorList>
    </citation>
    <scope>NUCLEOTIDE SEQUENCE [LARGE SCALE GENOMIC DNA]</scope>
    <source>
        <strain evidence="3">UK7</strain>
    </source>
</reference>
<comment type="caution">
    <text evidence="2">The sequence shown here is derived from an EMBL/GenBank/DDBJ whole genome shotgun (WGS) entry which is preliminary data.</text>
</comment>
<feature type="compositionally biased region" description="Basic residues" evidence="1">
    <location>
        <begin position="327"/>
        <end position="339"/>
    </location>
</feature>
<accession>A0A1E1JT38</accession>
<dbReference type="GO" id="GO:0005666">
    <property type="term" value="C:RNA polymerase III complex"/>
    <property type="evidence" value="ECO:0007669"/>
    <property type="project" value="TreeGrafter"/>
</dbReference>
<name>A0A1E1JT38_9HELO</name>
<feature type="region of interest" description="Disordered" evidence="1">
    <location>
        <begin position="206"/>
        <end position="226"/>
    </location>
</feature>
<feature type="compositionally biased region" description="Acidic residues" evidence="1">
    <location>
        <begin position="346"/>
        <end position="358"/>
    </location>
</feature>
<sequence length="377" mass="41322">MAEVEMEHADAPLGALEEDDPIVSSYDIYIKPQLAGDLQMYVLQFPNRDSRQPYNKMQGSEPLKLRIKPNAGMVELDVPMEVYSNYDRKKGLAWGGAMKKSAESKGNGSHGLPGGFGIGAAPPGVRGKGRGAIVDQEAIQSQILADYQNAVKNERVLVKQTLGGQTMAKDDTTPQYMIGTFSGNQLHLTPVDNIVQMRPQFHHIDAQSEQDRAGRARDPAAGARATPDARAIHMTVKSNVDGEEDTIDTMAARITAAQAEAWKKHRYVDEEHLESWDGYQNLFVGSEKDGMIQEEELKNKPMLRSSLNNAEYLDEISAPMDAAKLSRSQKVKKVKKGKGKEKATDNPEDGAESDEDAISDPALSDTEDEDEAIVPKA</sequence>
<dbReference type="AlphaFoldDB" id="A0A1E1JT38"/>
<keyword evidence="3" id="KW-1185">Reference proteome</keyword>
<dbReference type="Pfam" id="PF04801">
    <property type="entry name" value="RPC5"/>
    <property type="match status" value="2"/>
</dbReference>
<dbReference type="InterPro" id="IPR006886">
    <property type="entry name" value="RNA_pol_III_Rpc5"/>
</dbReference>
<evidence type="ECO:0000313" key="2">
    <source>
        <dbReference type="EMBL" id="CZS88862.1"/>
    </source>
</evidence>
<dbReference type="Proteomes" id="UP000178129">
    <property type="component" value="Unassembled WGS sequence"/>
</dbReference>
<proteinExistence type="predicted"/>
<feature type="region of interest" description="Disordered" evidence="1">
    <location>
        <begin position="320"/>
        <end position="377"/>
    </location>
</feature>